<comment type="similarity">
    <text evidence="1">Belongs to the HAD-like hydrolase superfamily. S-2-haloalkanoic acid dehalogenase family.</text>
</comment>
<dbReference type="Proteomes" id="UP001403385">
    <property type="component" value="Unassembled WGS sequence"/>
</dbReference>
<dbReference type="InterPro" id="IPR051540">
    <property type="entry name" value="S-2-haloacid_dehalogenase"/>
</dbReference>
<comment type="caution">
    <text evidence="3">The sequence shown here is derived from an EMBL/GenBank/DDBJ whole genome shotgun (WGS) entry which is preliminary data.</text>
</comment>
<dbReference type="EMBL" id="JBDKWZ010000002">
    <property type="protein sequence ID" value="MEN7547172.1"/>
    <property type="molecule type" value="Genomic_DNA"/>
</dbReference>
<dbReference type="Gene3D" id="1.10.150.240">
    <property type="entry name" value="Putative phosphatase, domain 2"/>
    <property type="match status" value="1"/>
</dbReference>
<sequence>MKHLPGISAVFFDAYGTLFNINSISQRLEFHFGDKAEAIHQIWRHKQLEYTWLRTLMNRYKPFYEITEEALLYACNQQKVPLSLNLLDDLMEHYFILNVYPDVKKTLQKLSENFELGILSNANQEMLDKAVTRNKLQDHIEYALSVDAVQKYKPTPEVYELIRTQSGFEPEHVAFISANTWDISGAASYGLKTIWLQRSSNTYKEVLDYDADSCIKSLNELLQKH</sequence>
<evidence type="ECO:0000313" key="4">
    <source>
        <dbReference type="Proteomes" id="UP001403385"/>
    </source>
</evidence>
<gene>
    <name evidence="3" type="ORF">AAG747_04590</name>
</gene>
<evidence type="ECO:0000256" key="2">
    <source>
        <dbReference type="ARBA" id="ARBA00022801"/>
    </source>
</evidence>
<dbReference type="SFLD" id="SFLDG01129">
    <property type="entry name" value="C1.5:_HAD__Beta-PGM__Phosphata"/>
    <property type="match status" value="1"/>
</dbReference>
<dbReference type="AlphaFoldDB" id="A0AAW9RU59"/>
<dbReference type="SFLD" id="SFLDF00045">
    <property type="entry name" value="2-haloacid_dehalogenase"/>
    <property type="match status" value="1"/>
</dbReference>
<dbReference type="SUPFAM" id="SSF56784">
    <property type="entry name" value="HAD-like"/>
    <property type="match status" value="1"/>
</dbReference>
<dbReference type="Gene3D" id="3.40.50.1000">
    <property type="entry name" value="HAD superfamily/HAD-like"/>
    <property type="match status" value="1"/>
</dbReference>
<dbReference type="InterPro" id="IPR036412">
    <property type="entry name" value="HAD-like_sf"/>
</dbReference>
<dbReference type="RefSeq" id="WP_346819958.1">
    <property type="nucleotide sequence ID" value="NZ_JBDKWZ010000002.1"/>
</dbReference>
<dbReference type="NCBIfam" id="TIGR01428">
    <property type="entry name" value="HAD_type_II"/>
    <property type="match status" value="1"/>
</dbReference>
<proteinExistence type="inferred from homology"/>
<dbReference type="InterPro" id="IPR006328">
    <property type="entry name" value="2-HAD"/>
</dbReference>
<protein>
    <submittedName>
        <fullName evidence="3">Haloacid dehalogenase type II</fullName>
    </submittedName>
</protein>
<evidence type="ECO:0000313" key="3">
    <source>
        <dbReference type="EMBL" id="MEN7547172.1"/>
    </source>
</evidence>
<dbReference type="InterPro" id="IPR006439">
    <property type="entry name" value="HAD-SF_hydro_IA"/>
</dbReference>
<evidence type="ECO:0000256" key="1">
    <source>
        <dbReference type="ARBA" id="ARBA00008106"/>
    </source>
</evidence>
<dbReference type="PANTHER" id="PTHR43316:SF3">
    <property type="entry name" value="HALOACID DEHALOGENASE, TYPE II (AFU_ORTHOLOGUE AFUA_2G07750)-RELATED"/>
    <property type="match status" value="1"/>
</dbReference>
<dbReference type="InterPro" id="IPR023214">
    <property type="entry name" value="HAD_sf"/>
</dbReference>
<dbReference type="PANTHER" id="PTHR43316">
    <property type="entry name" value="HYDROLASE, HALOACID DELAHOGENASE-RELATED"/>
    <property type="match status" value="1"/>
</dbReference>
<dbReference type="SFLD" id="SFLDG01135">
    <property type="entry name" value="C1.5.6:_HAD__Beta-PGM__Phospha"/>
    <property type="match status" value="1"/>
</dbReference>
<name>A0AAW9RU59_9BACT</name>
<keyword evidence="2" id="KW-0378">Hydrolase</keyword>
<keyword evidence="4" id="KW-1185">Reference proteome</keyword>
<organism evidence="3 4">
    <name type="scientific">Rapidithrix thailandica</name>
    <dbReference type="NCBI Taxonomy" id="413964"/>
    <lineage>
        <taxon>Bacteria</taxon>
        <taxon>Pseudomonadati</taxon>
        <taxon>Bacteroidota</taxon>
        <taxon>Cytophagia</taxon>
        <taxon>Cytophagales</taxon>
        <taxon>Flammeovirgaceae</taxon>
        <taxon>Rapidithrix</taxon>
    </lineage>
</organism>
<dbReference type="SFLD" id="SFLDS00003">
    <property type="entry name" value="Haloacid_Dehalogenase"/>
    <property type="match status" value="1"/>
</dbReference>
<dbReference type="Pfam" id="PF00702">
    <property type="entry name" value="Hydrolase"/>
    <property type="match status" value="1"/>
</dbReference>
<reference evidence="3 4" key="1">
    <citation type="submission" date="2024-04" db="EMBL/GenBank/DDBJ databases">
        <title>Novel genus in family Flammeovirgaceae.</title>
        <authorList>
            <person name="Nguyen T.H."/>
            <person name="Vuong T.Q."/>
            <person name="Le H."/>
            <person name="Kim S.-G."/>
        </authorList>
    </citation>
    <scope>NUCLEOTIDE SEQUENCE [LARGE SCALE GENOMIC DNA]</scope>
    <source>
        <strain evidence="3 4">JCM 23209</strain>
    </source>
</reference>
<dbReference type="InterPro" id="IPR023198">
    <property type="entry name" value="PGP-like_dom2"/>
</dbReference>
<dbReference type="NCBIfam" id="TIGR01493">
    <property type="entry name" value="HAD-SF-IA-v2"/>
    <property type="match status" value="1"/>
</dbReference>
<dbReference type="PRINTS" id="PR00413">
    <property type="entry name" value="HADHALOGNASE"/>
</dbReference>
<accession>A0AAW9RU59</accession>
<dbReference type="CDD" id="cd02588">
    <property type="entry name" value="HAD_L2-DEX"/>
    <property type="match status" value="1"/>
</dbReference>
<dbReference type="GO" id="GO:0019120">
    <property type="term" value="F:hydrolase activity, acting on acid halide bonds, in C-halide compounds"/>
    <property type="evidence" value="ECO:0007669"/>
    <property type="project" value="InterPro"/>
</dbReference>